<protein>
    <submittedName>
        <fullName evidence="1">Uncharacterized protein</fullName>
    </submittedName>
</protein>
<proteinExistence type="predicted"/>
<organism evidence="1 2">
    <name type="scientific">Skermanella aerolata</name>
    <dbReference type="NCBI Taxonomy" id="393310"/>
    <lineage>
        <taxon>Bacteria</taxon>
        <taxon>Pseudomonadati</taxon>
        <taxon>Pseudomonadota</taxon>
        <taxon>Alphaproteobacteria</taxon>
        <taxon>Rhodospirillales</taxon>
        <taxon>Azospirillaceae</taxon>
        <taxon>Skermanella</taxon>
    </lineage>
</organism>
<evidence type="ECO:0000313" key="1">
    <source>
        <dbReference type="EMBL" id="GEO40685.1"/>
    </source>
</evidence>
<dbReference type="Proteomes" id="UP000321523">
    <property type="component" value="Unassembled WGS sequence"/>
</dbReference>
<accession>A0A512DW33</accession>
<comment type="caution">
    <text evidence="1">The sequence shown here is derived from an EMBL/GenBank/DDBJ whole genome shotgun (WGS) entry which is preliminary data.</text>
</comment>
<name>A0A512DW33_9PROT</name>
<dbReference type="AlphaFoldDB" id="A0A512DW33"/>
<gene>
    <name evidence="1" type="ORF">SAE02_48330</name>
</gene>
<sequence length="63" mass="6623">MALKRAISPASTVVPAGADFPVAVEDEALEAVLVADMGMFLDAARCRMRPVVSRGKLASLPPR</sequence>
<keyword evidence="2" id="KW-1185">Reference proteome</keyword>
<dbReference type="EMBL" id="BJYZ01000023">
    <property type="protein sequence ID" value="GEO40685.1"/>
    <property type="molecule type" value="Genomic_DNA"/>
</dbReference>
<evidence type="ECO:0000313" key="2">
    <source>
        <dbReference type="Proteomes" id="UP000321523"/>
    </source>
</evidence>
<reference evidence="1 2" key="1">
    <citation type="submission" date="2019-07" db="EMBL/GenBank/DDBJ databases">
        <title>Whole genome shotgun sequence of Skermanella aerolata NBRC 106429.</title>
        <authorList>
            <person name="Hosoyama A."/>
            <person name="Uohara A."/>
            <person name="Ohji S."/>
            <person name="Ichikawa N."/>
        </authorList>
    </citation>
    <scope>NUCLEOTIDE SEQUENCE [LARGE SCALE GENOMIC DNA]</scope>
    <source>
        <strain evidence="1 2">NBRC 106429</strain>
    </source>
</reference>